<reference evidence="3 4" key="1">
    <citation type="submission" date="2016-11" db="EMBL/GenBank/DDBJ databases">
        <title>Gramella sp. LPB0144 isolated from marine environment.</title>
        <authorList>
            <person name="Kim E."/>
            <person name="Yi H."/>
        </authorList>
    </citation>
    <scope>NUCLEOTIDE SEQUENCE [LARGE SCALE GENOMIC DNA]</scope>
    <source>
        <strain evidence="3 4">LPB0144</strain>
    </source>
</reference>
<accession>A0A1L3J1V1</accession>
<keyword evidence="4" id="KW-1185">Reference proteome</keyword>
<evidence type="ECO:0000256" key="1">
    <source>
        <dbReference type="ARBA" id="ARBA00022737"/>
    </source>
</evidence>
<evidence type="ECO:0000313" key="4">
    <source>
        <dbReference type="Proteomes" id="UP000182510"/>
    </source>
</evidence>
<keyword evidence="2" id="KW-1133">Transmembrane helix</keyword>
<dbReference type="SUPFAM" id="SSF48371">
    <property type="entry name" value="ARM repeat"/>
    <property type="match status" value="1"/>
</dbReference>
<evidence type="ECO:0008006" key="5">
    <source>
        <dbReference type="Google" id="ProtNLM"/>
    </source>
</evidence>
<sequence length="349" mass="42103">MNELELLFFIKIVALVLVLFWCSIIMSIVYRKRRTAHLNEIENTFAEVVSRYLYNDPKDPLTLPEILQSLRKVGIKPGKKANVQFLIRLMIRTQRTILGENNRKLRKLYMQIPPYNTSYKKIKSWNWNSKARGIREMYEMNQFQFADEIFKYRDHKNIYVRREAQIALVVFMGWESLRFLPYLKRNMTLWQQIKIVEKLYDLYPQPELKWLRKAYKSERLFAKKLLMRIIRKYELHGEVNFIIENLNHEDYEVRESAIYCITTFAISSSQMQQVKALYDQIPNATQQGQLLNYILENSEMDLEFYLKQLYGDNEELKLSIAEILWNEGYKEKVQEFYYQQYPNVKLNVG</sequence>
<dbReference type="STRING" id="1913577.LPB144_01295"/>
<name>A0A1L3J1V1_9FLAO</name>
<dbReference type="RefSeq" id="WP_072551777.1">
    <property type="nucleotide sequence ID" value="NZ_CP018153.1"/>
</dbReference>
<dbReference type="EMBL" id="CP018153">
    <property type="protein sequence ID" value="APG59122.1"/>
    <property type="molecule type" value="Genomic_DNA"/>
</dbReference>
<keyword evidence="2" id="KW-0812">Transmembrane</keyword>
<organism evidence="3 4">
    <name type="scientific">Christiangramia salexigens</name>
    <dbReference type="NCBI Taxonomy" id="1913577"/>
    <lineage>
        <taxon>Bacteria</taxon>
        <taxon>Pseudomonadati</taxon>
        <taxon>Bacteroidota</taxon>
        <taxon>Flavobacteriia</taxon>
        <taxon>Flavobacteriales</taxon>
        <taxon>Flavobacteriaceae</taxon>
        <taxon>Christiangramia</taxon>
    </lineage>
</organism>
<dbReference type="Pfam" id="PF02985">
    <property type="entry name" value="HEAT"/>
    <property type="match status" value="1"/>
</dbReference>
<feature type="transmembrane region" description="Helical" evidence="2">
    <location>
        <begin position="6"/>
        <end position="30"/>
    </location>
</feature>
<evidence type="ECO:0000313" key="3">
    <source>
        <dbReference type="EMBL" id="APG59122.1"/>
    </source>
</evidence>
<dbReference type="InterPro" id="IPR016024">
    <property type="entry name" value="ARM-type_fold"/>
</dbReference>
<protein>
    <recommendedName>
        <fullName evidence="5">HEAT repeat domain-containing protein</fullName>
    </recommendedName>
</protein>
<dbReference type="KEGG" id="grl:LPB144_01295"/>
<dbReference type="InterPro" id="IPR000357">
    <property type="entry name" value="HEAT"/>
</dbReference>
<proteinExistence type="predicted"/>
<dbReference type="OrthoDB" id="1454284at2"/>
<keyword evidence="2" id="KW-0472">Membrane</keyword>
<dbReference type="AlphaFoldDB" id="A0A1L3J1V1"/>
<keyword evidence="1" id="KW-0677">Repeat</keyword>
<dbReference type="Proteomes" id="UP000182510">
    <property type="component" value="Chromosome"/>
</dbReference>
<evidence type="ECO:0000256" key="2">
    <source>
        <dbReference type="SAM" id="Phobius"/>
    </source>
</evidence>
<gene>
    <name evidence="3" type="ORF">LPB144_01295</name>
</gene>